<dbReference type="OrthoDB" id="2676599at2759"/>
<feature type="region of interest" description="Disordered" evidence="1">
    <location>
        <begin position="68"/>
        <end position="100"/>
    </location>
</feature>
<dbReference type="AlphaFoldDB" id="A0A0D0DYR2"/>
<dbReference type="HOGENOM" id="CLU_052398_0_0_1"/>
<gene>
    <name evidence="2" type="ORF">PAXRUDRAFT_148542</name>
</gene>
<reference evidence="3" key="2">
    <citation type="submission" date="2015-01" db="EMBL/GenBank/DDBJ databases">
        <title>Evolutionary Origins and Diversification of the Mycorrhizal Mutualists.</title>
        <authorList>
            <consortium name="DOE Joint Genome Institute"/>
            <consortium name="Mycorrhizal Genomics Consortium"/>
            <person name="Kohler A."/>
            <person name="Kuo A."/>
            <person name="Nagy L.G."/>
            <person name="Floudas D."/>
            <person name="Copeland A."/>
            <person name="Barry K.W."/>
            <person name="Cichocki N."/>
            <person name="Veneault-Fourrey C."/>
            <person name="LaButti K."/>
            <person name="Lindquist E.A."/>
            <person name="Lipzen A."/>
            <person name="Lundell T."/>
            <person name="Morin E."/>
            <person name="Murat C."/>
            <person name="Riley R."/>
            <person name="Ohm R."/>
            <person name="Sun H."/>
            <person name="Tunlid A."/>
            <person name="Henrissat B."/>
            <person name="Grigoriev I.V."/>
            <person name="Hibbett D.S."/>
            <person name="Martin F."/>
        </authorList>
    </citation>
    <scope>NUCLEOTIDE SEQUENCE [LARGE SCALE GENOMIC DNA]</scope>
    <source>
        <strain evidence="3">Ve08.2h10</strain>
    </source>
</reference>
<evidence type="ECO:0000256" key="1">
    <source>
        <dbReference type="SAM" id="MobiDB-lite"/>
    </source>
</evidence>
<evidence type="ECO:0000313" key="2">
    <source>
        <dbReference type="EMBL" id="KIK91859.1"/>
    </source>
</evidence>
<proteinExistence type="predicted"/>
<accession>A0A0D0DYR2</accession>
<organism evidence="2 3">
    <name type="scientific">Paxillus rubicundulus Ve08.2h10</name>
    <dbReference type="NCBI Taxonomy" id="930991"/>
    <lineage>
        <taxon>Eukaryota</taxon>
        <taxon>Fungi</taxon>
        <taxon>Dikarya</taxon>
        <taxon>Basidiomycota</taxon>
        <taxon>Agaricomycotina</taxon>
        <taxon>Agaricomycetes</taxon>
        <taxon>Agaricomycetidae</taxon>
        <taxon>Boletales</taxon>
        <taxon>Paxilineae</taxon>
        <taxon>Paxillaceae</taxon>
        <taxon>Paxillus</taxon>
    </lineage>
</organism>
<dbReference type="InParanoid" id="A0A0D0DYR2"/>
<dbReference type="Proteomes" id="UP000054538">
    <property type="component" value="Unassembled WGS sequence"/>
</dbReference>
<name>A0A0D0DYR2_9AGAM</name>
<dbReference type="EMBL" id="KN825339">
    <property type="protein sequence ID" value="KIK91859.1"/>
    <property type="molecule type" value="Genomic_DNA"/>
</dbReference>
<reference evidence="2 3" key="1">
    <citation type="submission" date="2014-04" db="EMBL/GenBank/DDBJ databases">
        <authorList>
            <consortium name="DOE Joint Genome Institute"/>
            <person name="Kuo A."/>
            <person name="Kohler A."/>
            <person name="Jargeat P."/>
            <person name="Nagy L.G."/>
            <person name="Floudas D."/>
            <person name="Copeland A."/>
            <person name="Barry K.W."/>
            <person name="Cichocki N."/>
            <person name="Veneault-Fourrey C."/>
            <person name="LaButti K."/>
            <person name="Lindquist E.A."/>
            <person name="Lipzen A."/>
            <person name="Lundell T."/>
            <person name="Morin E."/>
            <person name="Murat C."/>
            <person name="Sun H."/>
            <person name="Tunlid A."/>
            <person name="Henrissat B."/>
            <person name="Grigoriev I.V."/>
            <person name="Hibbett D.S."/>
            <person name="Martin F."/>
            <person name="Nordberg H.P."/>
            <person name="Cantor M.N."/>
            <person name="Hua S.X."/>
        </authorList>
    </citation>
    <scope>NUCLEOTIDE SEQUENCE [LARGE SCALE GENOMIC DNA]</scope>
    <source>
        <strain evidence="2 3">Ve08.2h10</strain>
    </source>
</reference>
<keyword evidence="3" id="KW-1185">Reference proteome</keyword>
<feature type="compositionally biased region" description="Basic and acidic residues" evidence="1">
    <location>
        <begin position="73"/>
        <end position="99"/>
    </location>
</feature>
<protein>
    <submittedName>
        <fullName evidence="2">Uncharacterized protein</fullName>
    </submittedName>
</protein>
<sequence>MPPLIQNPNHAVQPDFTLEEHTPACQQLTDNGIPDAQATIILTNLWIQSNDKEKTAWARRIEEEALAEEEADRCEAQEATEHQQEQDEEEAKALQEERHKNKSKFVPPVILPSQISLHKLKSRAFCELWYFTNNGLADAETSGSSALDDNHLTLSQTPDGLPSFIPAIFAKDYKAPIVQDENLTWEQFREAALCMIDAMCDHEWNEDCITMHIKFWTALENHPWRHSCLEYSKCTLLHYQGQQRHCWHHLVSTPKAFSLAELEQQLLDQTREHLMHQDKTNEIKQLKQVHTYI</sequence>
<evidence type="ECO:0000313" key="3">
    <source>
        <dbReference type="Proteomes" id="UP000054538"/>
    </source>
</evidence>